<dbReference type="Proteomes" id="UP000054988">
    <property type="component" value="Unassembled WGS sequence"/>
</dbReference>
<organism evidence="2 3">
    <name type="scientific">Moniliophthora roreri</name>
    <name type="common">Frosty pod rot fungus</name>
    <name type="synonym">Monilia roreri</name>
    <dbReference type="NCBI Taxonomy" id="221103"/>
    <lineage>
        <taxon>Eukaryota</taxon>
        <taxon>Fungi</taxon>
        <taxon>Dikarya</taxon>
        <taxon>Basidiomycota</taxon>
        <taxon>Agaricomycotina</taxon>
        <taxon>Agaricomycetes</taxon>
        <taxon>Agaricomycetidae</taxon>
        <taxon>Agaricales</taxon>
        <taxon>Marasmiineae</taxon>
        <taxon>Marasmiaceae</taxon>
        <taxon>Moniliophthora</taxon>
    </lineage>
</organism>
<evidence type="ECO:0000313" key="2">
    <source>
        <dbReference type="EMBL" id="KTB35119.1"/>
    </source>
</evidence>
<name>A0A0W0FFI7_MONRR</name>
<dbReference type="EMBL" id="LATX01002017">
    <property type="protein sequence ID" value="KTB35119.1"/>
    <property type="molecule type" value="Genomic_DNA"/>
</dbReference>
<accession>A0A0W0FFI7</accession>
<reference evidence="2 3" key="1">
    <citation type="submission" date="2015-12" db="EMBL/GenBank/DDBJ databases">
        <title>Draft genome sequence of Moniliophthora roreri, the causal agent of frosty pod rot of cacao.</title>
        <authorList>
            <person name="Aime M.C."/>
            <person name="Diaz-Valderrama J.R."/>
            <person name="Kijpornyongpan T."/>
            <person name="Phillips-Mora W."/>
        </authorList>
    </citation>
    <scope>NUCLEOTIDE SEQUENCE [LARGE SCALE GENOMIC DNA]</scope>
    <source>
        <strain evidence="2 3">MCA 2952</strain>
    </source>
</reference>
<proteinExistence type="predicted"/>
<dbReference type="PANTHER" id="PTHR40460">
    <property type="entry name" value="CHROMOSOME 1, WHOLE GENOME SHOTGUN SEQUENCE"/>
    <property type="match status" value="1"/>
</dbReference>
<protein>
    <submittedName>
        <fullName evidence="2">Putative mismatched base pair and cruciform DNA recognition protein</fullName>
    </submittedName>
</protein>
<sequence>MFSNNSSSEPNKTSGQLHSVKGNIVKTISNATSAQSWQQSSKEEHTKGEAEYDAACAKVYAEGAKDHVGGFMKIQLWVL</sequence>
<evidence type="ECO:0000313" key="3">
    <source>
        <dbReference type="Proteomes" id="UP000054988"/>
    </source>
</evidence>
<feature type="region of interest" description="Disordered" evidence="1">
    <location>
        <begin position="1"/>
        <end position="21"/>
    </location>
</feature>
<feature type="compositionally biased region" description="Polar residues" evidence="1">
    <location>
        <begin position="1"/>
        <end position="17"/>
    </location>
</feature>
<dbReference type="PANTHER" id="PTHR40460:SF1">
    <property type="entry name" value="CSBD-LIKE DOMAIN-CONTAINING PROTEIN"/>
    <property type="match status" value="1"/>
</dbReference>
<dbReference type="AlphaFoldDB" id="A0A0W0FFI7"/>
<evidence type="ECO:0000256" key="1">
    <source>
        <dbReference type="SAM" id="MobiDB-lite"/>
    </source>
</evidence>
<gene>
    <name evidence="2" type="ORF">WG66_12333</name>
</gene>
<comment type="caution">
    <text evidence="2">The sequence shown here is derived from an EMBL/GenBank/DDBJ whole genome shotgun (WGS) entry which is preliminary data.</text>
</comment>